<reference evidence="2" key="1">
    <citation type="submission" date="2019-08" db="EMBL/GenBank/DDBJ databases">
        <authorList>
            <person name="Kucharzyk K."/>
            <person name="Murdoch R.W."/>
            <person name="Higgins S."/>
            <person name="Loffler F."/>
        </authorList>
    </citation>
    <scope>NUCLEOTIDE SEQUENCE</scope>
</reference>
<gene>
    <name evidence="2" type="ORF">SDC9_154090</name>
</gene>
<accession>A0A645F2G3</accession>
<feature type="region of interest" description="Disordered" evidence="1">
    <location>
        <begin position="114"/>
        <end position="271"/>
    </location>
</feature>
<proteinExistence type="predicted"/>
<evidence type="ECO:0000256" key="1">
    <source>
        <dbReference type="SAM" id="MobiDB-lite"/>
    </source>
</evidence>
<feature type="compositionally biased region" description="Basic residues" evidence="1">
    <location>
        <begin position="212"/>
        <end position="226"/>
    </location>
</feature>
<feature type="compositionally biased region" description="Basic and acidic residues" evidence="1">
    <location>
        <begin position="1"/>
        <end position="11"/>
    </location>
</feature>
<dbReference type="AlphaFoldDB" id="A0A645F2G3"/>
<protein>
    <submittedName>
        <fullName evidence="2">Uncharacterized protein</fullName>
    </submittedName>
</protein>
<comment type="caution">
    <text evidence="2">The sequence shown here is derived from an EMBL/GenBank/DDBJ whole genome shotgun (WGS) entry which is preliminary data.</text>
</comment>
<evidence type="ECO:0000313" key="2">
    <source>
        <dbReference type="EMBL" id="MPN06833.1"/>
    </source>
</evidence>
<feature type="region of interest" description="Disordered" evidence="1">
    <location>
        <begin position="1"/>
        <end position="89"/>
    </location>
</feature>
<feature type="compositionally biased region" description="Low complexity" evidence="1">
    <location>
        <begin position="260"/>
        <end position="271"/>
    </location>
</feature>
<sequence>MVSGLREEFHFPDVALGEPAADGEDQVGDAADHQPDHRGGVGDDQLGGHDRHIALPQPGQRGAHRDQRADQPERRSEPGGDAELIQPGALILDGAAQQVLDFGFGRVPGEELLQRPSVPANRERVAVRRHPAAAKPFGEHPAAFEENPDRQRRQQQQHRVKHTARQQEEKSFDSGEKVHDDSAFLFVAQFQQETGGGGDGQCQQHPGDRHQPGPRRRPHRPPRAQRHAAPDEPDDEGGRDQQQPRGQLPKQPPPRRAGRRAPAASRPSRPR</sequence>
<feature type="compositionally biased region" description="Basic residues" evidence="1">
    <location>
        <begin position="153"/>
        <end position="164"/>
    </location>
</feature>
<feature type="compositionally biased region" description="Basic and acidic residues" evidence="1">
    <location>
        <begin position="30"/>
        <end position="53"/>
    </location>
</feature>
<name>A0A645F2G3_9ZZZZ</name>
<feature type="compositionally biased region" description="Basic and acidic residues" evidence="1">
    <location>
        <begin position="165"/>
        <end position="182"/>
    </location>
</feature>
<dbReference type="EMBL" id="VSSQ01052778">
    <property type="protein sequence ID" value="MPN06833.1"/>
    <property type="molecule type" value="Genomic_DNA"/>
</dbReference>
<organism evidence="2">
    <name type="scientific">bioreactor metagenome</name>
    <dbReference type="NCBI Taxonomy" id="1076179"/>
    <lineage>
        <taxon>unclassified sequences</taxon>
        <taxon>metagenomes</taxon>
        <taxon>ecological metagenomes</taxon>
    </lineage>
</organism>
<feature type="compositionally biased region" description="Basic and acidic residues" evidence="1">
    <location>
        <begin position="63"/>
        <end position="78"/>
    </location>
</feature>